<sequence>MITPVRTLAALSASALVLALAACSPGGGDAAEDEYSSPLNDYLSAVWGGDLSEEDAMARAEEELRIREEIAAECMAEQGFDYVPVVDMGYTSGSGQEWEPDDREWVAQYGYGAVRSPGSEDVPDPDEQFVDPNQEYVESLSESEMTAYYEALYGPQPTEEELNDDGSYEYNWETAGCQGFADNETRASNPMESEEHKPLMDAINEFYTSMETDPALAEVDGEWVTCMEEAGYSGFSAQFDAQNSVYDELNAYYESMTDYVEDDPALDEIAEREIDLALADLDCREATDYRERRQAVSVELEEQFISDNKTALEALVADAEQGQ</sequence>
<name>A0A9E8MJD6_9MICO</name>
<evidence type="ECO:0000313" key="2">
    <source>
        <dbReference type="EMBL" id="WAB80639.1"/>
    </source>
</evidence>
<reference evidence="2" key="1">
    <citation type="submission" date="2022-11" db="EMBL/GenBank/DDBJ databases">
        <title>Description of Microcella daejonensis nov. sp, isolated from riverside soil.</title>
        <authorList>
            <person name="Molina K.M."/>
            <person name="Kim S.B."/>
        </authorList>
    </citation>
    <scope>NUCLEOTIDE SEQUENCE</scope>
    <source>
        <strain evidence="2">MMS21-STM12</strain>
    </source>
</reference>
<keyword evidence="3" id="KW-1185">Reference proteome</keyword>
<evidence type="ECO:0000256" key="1">
    <source>
        <dbReference type="SAM" id="SignalP"/>
    </source>
</evidence>
<dbReference type="KEGG" id="mdb:OVN18_08665"/>
<protein>
    <submittedName>
        <fullName evidence="2">Uncharacterized protein</fullName>
    </submittedName>
</protein>
<dbReference type="AlphaFoldDB" id="A0A9E8MJD6"/>
<keyword evidence="1" id="KW-0732">Signal</keyword>
<dbReference type="Proteomes" id="UP001164706">
    <property type="component" value="Chromosome"/>
</dbReference>
<feature type="chain" id="PRO_5039310371" evidence="1">
    <location>
        <begin position="31"/>
        <end position="323"/>
    </location>
</feature>
<feature type="signal peptide" evidence="1">
    <location>
        <begin position="1"/>
        <end position="30"/>
    </location>
</feature>
<organism evidence="2 3">
    <name type="scientific">Microcella daejeonensis</name>
    <dbReference type="NCBI Taxonomy" id="2994971"/>
    <lineage>
        <taxon>Bacteria</taxon>
        <taxon>Bacillati</taxon>
        <taxon>Actinomycetota</taxon>
        <taxon>Actinomycetes</taxon>
        <taxon>Micrococcales</taxon>
        <taxon>Microbacteriaceae</taxon>
        <taxon>Microcella</taxon>
    </lineage>
</organism>
<dbReference type="RefSeq" id="WP_267736617.1">
    <property type="nucleotide sequence ID" value="NZ_CP113089.1"/>
</dbReference>
<dbReference type="PROSITE" id="PS51257">
    <property type="entry name" value="PROKAR_LIPOPROTEIN"/>
    <property type="match status" value="1"/>
</dbReference>
<gene>
    <name evidence="2" type="ORF">OVN18_08665</name>
</gene>
<evidence type="ECO:0000313" key="3">
    <source>
        <dbReference type="Proteomes" id="UP001164706"/>
    </source>
</evidence>
<accession>A0A9E8MJD6</accession>
<dbReference type="EMBL" id="CP113089">
    <property type="protein sequence ID" value="WAB80639.1"/>
    <property type="molecule type" value="Genomic_DNA"/>
</dbReference>
<proteinExistence type="predicted"/>